<dbReference type="InterPro" id="IPR028994">
    <property type="entry name" value="Integrin_alpha_N"/>
</dbReference>
<protein>
    <submittedName>
        <fullName evidence="2">Repeat domain-containing protein</fullName>
    </submittedName>
</protein>
<dbReference type="STRING" id="54.SAMN02745121_07852"/>
<proteinExistence type="predicted"/>
<evidence type="ECO:0000256" key="1">
    <source>
        <dbReference type="ARBA" id="ARBA00022729"/>
    </source>
</evidence>
<dbReference type="EMBL" id="FOMX01000040">
    <property type="protein sequence ID" value="SFF26969.1"/>
    <property type="molecule type" value="Genomic_DNA"/>
</dbReference>
<name>A0A1I2HBQ9_9BACT</name>
<gene>
    <name evidence="2" type="ORF">SAMN02745121_07852</name>
</gene>
<reference evidence="3" key="1">
    <citation type="submission" date="2016-10" db="EMBL/GenBank/DDBJ databases">
        <authorList>
            <person name="Varghese N."/>
            <person name="Submissions S."/>
        </authorList>
    </citation>
    <scope>NUCLEOTIDE SEQUENCE [LARGE SCALE GENOMIC DNA]</scope>
    <source>
        <strain evidence="3">ATCC 25963</strain>
    </source>
</reference>
<dbReference type="RefSeq" id="WP_170135739.1">
    <property type="nucleotide sequence ID" value="NZ_FOMX01000040.1"/>
</dbReference>
<keyword evidence="3" id="KW-1185">Reference proteome</keyword>
<dbReference type="SUPFAM" id="SSF69318">
    <property type="entry name" value="Integrin alpha N-terminal domain"/>
    <property type="match status" value="4"/>
</dbReference>
<dbReference type="PANTHER" id="PTHR46580:SF4">
    <property type="entry name" value="ATP_GTP-BINDING PROTEIN"/>
    <property type="match status" value="1"/>
</dbReference>
<dbReference type="Proteomes" id="UP000199400">
    <property type="component" value="Unassembled WGS sequence"/>
</dbReference>
<accession>A0A1I2HBQ9</accession>
<evidence type="ECO:0000313" key="3">
    <source>
        <dbReference type="Proteomes" id="UP000199400"/>
    </source>
</evidence>
<dbReference type="PROSITE" id="PS51257">
    <property type="entry name" value="PROKAR_LIPOPROTEIN"/>
    <property type="match status" value="1"/>
</dbReference>
<dbReference type="Gene3D" id="2.130.10.130">
    <property type="entry name" value="Integrin alpha, N-terminal"/>
    <property type="match status" value="3"/>
</dbReference>
<dbReference type="Pfam" id="PF13517">
    <property type="entry name" value="FG-GAP_3"/>
    <property type="match status" value="4"/>
</dbReference>
<dbReference type="InterPro" id="IPR013517">
    <property type="entry name" value="FG-GAP"/>
</dbReference>
<dbReference type="AlphaFoldDB" id="A0A1I2HBQ9"/>
<keyword evidence="1" id="KW-0732">Signal</keyword>
<sequence length="1078" mass="109802">MSGRALLLAMLAAGCELSSEQCAIDPVCATPGERFGVGSGGGPALVRDLDGDGAVEWIAVSPALGTLTIAWGWSGMAETWPIGQAPAGLAIADVDGDGRLDVAAPLADEGAVALLRGAGRGQLRSGERVAVGPRPIALASADLDGDGRAELVVADEQDGDLRVLRVGAAGWRGDEPIAAGDGPTALATGDFSGDGRLDVVVTLAGEGAARLFLGTGDGGLRAGAELYAGAGPRQALAADFDGDGALDLALIDDLLDEAALVLGDGAGGARETRRWAVPAGPRDMVVRIGSKGQELLILSALQPALTRLPLAAPGLRTTMKAGVWDGLAVGDVDGDGVEEAVVRDAAAGATALRERPGFGFSPWFARDGADLAGPLVARDVDRDGWTDLVVASGARGEIALLRGQEGGFAAPVRSPGPEDAAALALADLDGDGVDDVVTWRRAGYVRPDEARAGSLWSARGVGERFESPVEFAFAGDPRRVVAFDGDGDGRSELLALQAAFGAAPGADTDEAGAGLLTLELTDEAFALVDRSMSFEFAASEDVIVGEFSKEHVGDELLRIGAGAEGPEIVIESRSSGRRWAAGTLPAGRTLGLTRADFDRDGIADLLVCREDGLMMAAGRAWNAFAPAVQVSQARCDGVVVAELDGDGRTDAIALTEQFLQPSATVQLGHALPWVPQLVGGGTTTASNRPRALAVADFDGDGAPDLAASGLDGLQVLRGGPQAVLAPDRATALRAAQAGELQLGDVDGDGRDEVVAFGRGGDVGLGRFDRSGRLGPVRYDMFDEADDGSGGGARGLLLDVDGDGADELLWALAGADFVTALRRARGERWDAVAALPFAIEASGPLRAGDVDGDGDADLVYVHQAGLLVTHAGGPDGLGAGRSGPFVAEGAIGPWLGDVDRDGRLDAMLLSWGGGAHVYPGDGRGGFVDAPRTWPIGWSSGPLATGDVDGDGHGDLVAAAGYDGGATLRVCHGGADGPRGDCRDQRLGPAEAAIGGLAVEDVDGDGATDVLAVLVAGRSRRLVFGRGGAGELALHVKPLPDGGSETRSDSAIRRARLDDEGPEWVYVDREGLTRLGVRAR</sequence>
<dbReference type="PANTHER" id="PTHR46580">
    <property type="entry name" value="SENSOR KINASE-RELATED"/>
    <property type="match status" value="1"/>
</dbReference>
<organism evidence="2 3">
    <name type="scientific">Nannocystis exedens</name>
    <dbReference type="NCBI Taxonomy" id="54"/>
    <lineage>
        <taxon>Bacteria</taxon>
        <taxon>Pseudomonadati</taxon>
        <taxon>Myxococcota</taxon>
        <taxon>Polyangia</taxon>
        <taxon>Nannocystales</taxon>
        <taxon>Nannocystaceae</taxon>
        <taxon>Nannocystis</taxon>
    </lineage>
</organism>
<evidence type="ECO:0000313" key="2">
    <source>
        <dbReference type="EMBL" id="SFF26969.1"/>
    </source>
</evidence>